<protein>
    <submittedName>
        <fullName evidence="1">Uncharacterized protein</fullName>
    </submittedName>
</protein>
<evidence type="ECO:0000313" key="2">
    <source>
        <dbReference type="Proteomes" id="UP001175226"/>
    </source>
</evidence>
<reference evidence="1" key="1">
    <citation type="submission" date="2023-06" db="EMBL/GenBank/DDBJ databases">
        <authorList>
            <consortium name="Lawrence Berkeley National Laboratory"/>
            <person name="Ahrendt S."/>
            <person name="Sahu N."/>
            <person name="Indic B."/>
            <person name="Wong-Bajracharya J."/>
            <person name="Merenyi Z."/>
            <person name="Ke H.-M."/>
            <person name="Monk M."/>
            <person name="Kocsube S."/>
            <person name="Drula E."/>
            <person name="Lipzen A."/>
            <person name="Balint B."/>
            <person name="Henrissat B."/>
            <person name="Andreopoulos B."/>
            <person name="Martin F.M."/>
            <person name="Harder C.B."/>
            <person name="Rigling D."/>
            <person name="Ford K.L."/>
            <person name="Foster G.D."/>
            <person name="Pangilinan J."/>
            <person name="Papanicolaou A."/>
            <person name="Barry K."/>
            <person name="LaButti K."/>
            <person name="Viragh M."/>
            <person name="Koriabine M."/>
            <person name="Yan M."/>
            <person name="Riley R."/>
            <person name="Champramary S."/>
            <person name="Plett K.L."/>
            <person name="Tsai I.J."/>
            <person name="Slot J."/>
            <person name="Sipos G."/>
            <person name="Plett J."/>
            <person name="Nagy L.G."/>
            <person name="Grigoriev I.V."/>
        </authorList>
    </citation>
    <scope>NUCLEOTIDE SEQUENCE</scope>
    <source>
        <strain evidence="1">FPL87.14</strain>
    </source>
</reference>
<dbReference type="EMBL" id="JAUEPT010000054">
    <property type="protein sequence ID" value="KAK0436548.1"/>
    <property type="molecule type" value="Genomic_DNA"/>
</dbReference>
<gene>
    <name evidence="1" type="ORF">EV421DRAFT_1831154</name>
</gene>
<proteinExistence type="predicted"/>
<name>A0AA39MJV7_9AGAR</name>
<evidence type="ECO:0000313" key="1">
    <source>
        <dbReference type="EMBL" id="KAK0436548.1"/>
    </source>
</evidence>
<accession>A0AA39MJV7</accession>
<keyword evidence="2" id="KW-1185">Reference proteome</keyword>
<sequence length="64" mass="7457">MGLKNTLGLLPSGTRFRNQRRLAHQQFGSHAVLEQFPLIIEHESRGLLRRLFANPEHLSEHIRM</sequence>
<dbReference type="Proteomes" id="UP001175226">
    <property type="component" value="Unassembled WGS sequence"/>
</dbReference>
<organism evidence="1 2">
    <name type="scientific">Armillaria borealis</name>
    <dbReference type="NCBI Taxonomy" id="47425"/>
    <lineage>
        <taxon>Eukaryota</taxon>
        <taxon>Fungi</taxon>
        <taxon>Dikarya</taxon>
        <taxon>Basidiomycota</taxon>
        <taxon>Agaricomycotina</taxon>
        <taxon>Agaricomycetes</taxon>
        <taxon>Agaricomycetidae</taxon>
        <taxon>Agaricales</taxon>
        <taxon>Marasmiineae</taxon>
        <taxon>Physalacriaceae</taxon>
        <taxon>Armillaria</taxon>
    </lineage>
</organism>
<comment type="caution">
    <text evidence="1">The sequence shown here is derived from an EMBL/GenBank/DDBJ whole genome shotgun (WGS) entry which is preliminary data.</text>
</comment>
<dbReference type="AlphaFoldDB" id="A0AA39MJV7"/>